<organism evidence="2 3">
    <name type="scientific">Candidatus Kaiserbacteria bacterium RIFCSPLOWO2_01_FULL_54_20</name>
    <dbReference type="NCBI Taxonomy" id="1798513"/>
    <lineage>
        <taxon>Bacteria</taxon>
        <taxon>Candidatus Kaiseribacteriota</taxon>
    </lineage>
</organism>
<gene>
    <name evidence="2" type="ORF">A3A40_01030</name>
</gene>
<proteinExistence type="predicted"/>
<evidence type="ECO:0000256" key="1">
    <source>
        <dbReference type="SAM" id="MobiDB-lite"/>
    </source>
</evidence>
<accession>A0A1F6EIE8</accession>
<feature type="compositionally biased region" description="Basic and acidic residues" evidence="1">
    <location>
        <begin position="1"/>
        <end position="12"/>
    </location>
</feature>
<evidence type="ECO:0000313" key="2">
    <source>
        <dbReference type="EMBL" id="OGG73387.1"/>
    </source>
</evidence>
<feature type="region of interest" description="Disordered" evidence="1">
    <location>
        <begin position="1"/>
        <end position="37"/>
    </location>
</feature>
<dbReference type="EMBL" id="MFMA01000055">
    <property type="protein sequence ID" value="OGG73387.1"/>
    <property type="molecule type" value="Genomic_DNA"/>
</dbReference>
<sequence>MSNEPDKFRPFKYDSMQKPGGKEVQPKPGIRLNESSTIGGGTEVEVREASLDYKNRTDLRGLVFKKFKGQGELPRWFLESKLKYTLQQWQKIRQIHDELRKSGKEGFNIPPTVRGVVGKDGIGILMTDMREGGKKDVIDLKRLVFSAEARKVNRKEWDKLRRAVDRDVHIGLSNNIRLIREQPLDEEEPLDILDPWTVIIDKKTGACELALTDIGEFSGAEVDKIFVTDHDKMQKHLDSIEGVIIGEHWDWNEYERRKQRERDEKEKKK</sequence>
<protein>
    <submittedName>
        <fullName evidence="2">Uncharacterized protein</fullName>
    </submittedName>
</protein>
<evidence type="ECO:0000313" key="3">
    <source>
        <dbReference type="Proteomes" id="UP000178427"/>
    </source>
</evidence>
<name>A0A1F6EIE8_9BACT</name>
<comment type="caution">
    <text evidence="2">The sequence shown here is derived from an EMBL/GenBank/DDBJ whole genome shotgun (WGS) entry which is preliminary data.</text>
</comment>
<dbReference type="Proteomes" id="UP000178427">
    <property type="component" value="Unassembled WGS sequence"/>
</dbReference>
<dbReference type="AlphaFoldDB" id="A0A1F6EIE8"/>
<reference evidence="2 3" key="1">
    <citation type="journal article" date="2016" name="Nat. Commun.">
        <title>Thousands of microbial genomes shed light on interconnected biogeochemical processes in an aquifer system.</title>
        <authorList>
            <person name="Anantharaman K."/>
            <person name="Brown C.T."/>
            <person name="Hug L.A."/>
            <person name="Sharon I."/>
            <person name="Castelle C.J."/>
            <person name="Probst A.J."/>
            <person name="Thomas B.C."/>
            <person name="Singh A."/>
            <person name="Wilkins M.J."/>
            <person name="Karaoz U."/>
            <person name="Brodie E.L."/>
            <person name="Williams K.H."/>
            <person name="Hubbard S.S."/>
            <person name="Banfield J.F."/>
        </authorList>
    </citation>
    <scope>NUCLEOTIDE SEQUENCE [LARGE SCALE GENOMIC DNA]</scope>
</reference>